<feature type="binding site" evidence="8">
    <location>
        <begin position="166"/>
        <end position="167"/>
    </location>
    <ligand>
        <name>L-glutamine</name>
        <dbReference type="ChEBI" id="CHEBI:58359"/>
    </ligand>
</feature>
<feature type="binding site" evidence="8">
    <location>
        <begin position="69"/>
        <end position="71"/>
    </location>
    <ligand>
        <name>L-glutamine</name>
        <dbReference type="ChEBI" id="CHEBI:58359"/>
    </ligand>
</feature>
<organism evidence="9 10">
    <name type="scientific">Thamnocephalis sphaerospora</name>
    <dbReference type="NCBI Taxonomy" id="78915"/>
    <lineage>
        <taxon>Eukaryota</taxon>
        <taxon>Fungi</taxon>
        <taxon>Fungi incertae sedis</taxon>
        <taxon>Zoopagomycota</taxon>
        <taxon>Zoopagomycotina</taxon>
        <taxon>Zoopagomycetes</taxon>
        <taxon>Zoopagales</taxon>
        <taxon>Sigmoideomycetaceae</taxon>
        <taxon>Thamnocephalis</taxon>
    </lineage>
</organism>
<name>A0A4P9XP29_9FUNG</name>
<reference evidence="10" key="1">
    <citation type="journal article" date="2018" name="Nat. Microbiol.">
        <title>Leveraging single-cell genomics to expand the fungal tree of life.</title>
        <authorList>
            <person name="Ahrendt S.R."/>
            <person name="Quandt C.A."/>
            <person name="Ciobanu D."/>
            <person name="Clum A."/>
            <person name="Salamov A."/>
            <person name="Andreopoulos B."/>
            <person name="Cheng J.F."/>
            <person name="Woyke T."/>
            <person name="Pelin A."/>
            <person name="Henrissat B."/>
            <person name="Reynolds N.K."/>
            <person name="Benny G.L."/>
            <person name="Smith M.E."/>
            <person name="James T.Y."/>
            <person name="Grigoriev I.V."/>
        </authorList>
    </citation>
    <scope>NUCLEOTIDE SEQUENCE [LARGE SCALE GENOMIC DNA]</scope>
    <source>
        <strain evidence="10">RSA 1356</strain>
    </source>
</reference>
<dbReference type="PROSITE" id="PS51130">
    <property type="entry name" value="PDXT_SNO_2"/>
    <property type="match status" value="1"/>
</dbReference>
<dbReference type="PROSITE" id="PS01236">
    <property type="entry name" value="PDXT_SNO_1"/>
    <property type="match status" value="1"/>
</dbReference>
<dbReference type="OrthoDB" id="2039at2759"/>
<dbReference type="GO" id="GO:1903600">
    <property type="term" value="C:glutaminase complex"/>
    <property type="evidence" value="ECO:0007669"/>
    <property type="project" value="TreeGrafter"/>
</dbReference>
<evidence type="ECO:0000256" key="8">
    <source>
        <dbReference type="PIRSR" id="PIRSR005639-2"/>
    </source>
</evidence>
<dbReference type="InterPro" id="IPR029062">
    <property type="entry name" value="Class_I_gatase-like"/>
</dbReference>
<evidence type="ECO:0000256" key="3">
    <source>
        <dbReference type="ARBA" id="ARBA00022801"/>
    </source>
</evidence>
<dbReference type="PIRSF" id="PIRSF005639">
    <property type="entry name" value="Glut_amidoT_SNO"/>
    <property type="match status" value="1"/>
</dbReference>
<dbReference type="PANTHER" id="PTHR31559">
    <property type="entry name" value="PYRIDOXAL 5'-PHOSPHATE SYNTHASE SUBUNIT SNO"/>
    <property type="match status" value="1"/>
</dbReference>
<feature type="active site" description="Charge relay system" evidence="7">
    <location>
        <position position="208"/>
    </location>
</feature>
<keyword evidence="9" id="KW-0808">Transferase</keyword>
<dbReference type="HAMAP" id="MF_01615">
    <property type="entry name" value="PdxT"/>
    <property type="match status" value="1"/>
</dbReference>
<keyword evidence="4 9" id="KW-0315">Glutamine amidotransferase</keyword>
<keyword evidence="3" id="KW-0378">Hydrolase</keyword>
<dbReference type="AlphaFoldDB" id="A0A4P9XP29"/>
<proteinExistence type="inferred from homology"/>
<dbReference type="InterPro" id="IPR021196">
    <property type="entry name" value="PdxT/SNO_CS"/>
</dbReference>
<dbReference type="GO" id="GO:0042823">
    <property type="term" value="P:pyridoxal phosphate biosynthetic process"/>
    <property type="evidence" value="ECO:0007669"/>
    <property type="project" value="InterPro"/>
</dbReference>
<evidence type="ECO:0000256" key="4">
    <source>
        <dbReference type="ARBA" id="ARBA00022962"/>
    </source>
</evidence>
<dbReference type="GO" id="GO:0004359">
    <property type="term" value="F:glutaminase activity"/>
    <property type="evidence" value="ECO:0007669"/>
    <property type="project" value="UniProtKB-EC"/>
</dbReference>
<evidence type="ECO:0000313" key="10">
    <source>
        <dbReference type="Proteomes" id="UP000271241"/>
    </source>
</evidence>
<dbReference type="NCBIfam" id="TIGR03800">
    <property type="entry name" value="PLP_synth_Pdx2"/>
    <property type="match status" value="1"/>
</dbReference>
<evidence type="ECO:0000256" key="7">
    <source>
        <dbReference type="PIRSR" id="PIRSR005639-1"/>
    </source>
</evidence>
<dbReference type="GO" id="GO:0016829">
    <property type="term" value="F:lyase activity"/>
    <property type="evidence" value="ECO:0007669"/>
    <property type="project" value="UniProtKB-KW"/>
</dbReference>
<dbReference type="Proteomes" id="UP000271241">
    <property type="component" value="Unassembled WGS sequence"/>
</dbReference>
<dbReference type="InterPro" id="IPR002161">
    <property type="entry name" value="PdxT/SNO"/>
</dbReference>
<gene>
    <name evidence="9" type="ORF">THASP1DRAFT_30442</name>
</gene>
<evidence type="ECO:0000256" key="6">
    <source>
        <dbReference type="ARBA" id="ARBA00049534"/>
    </source>
</evidence>
<dbReference type="PROSITE" id="PS51273">
    <property type="entry name" value="GATASE_TYPE_1"/>
    <property type="match status" value="1"/>
</dbReference>
<dbReference type="GO" id="GO:0016740">
    <property type="term" value="F:transferase activity"/>
    <property type="evidence" value="ECO:0007669"/>
    <property type="project" value="UniProtKB-KW"/>
</dbReference>
<dbReference type="Gene3D" id="3.40.50.880">
    <property type="match status" value="1"/>
</dbReference>
<dbReference type="GO" id="GO:0005829">
    <property type="term" value="C:cytosol"/>
    <property type="evidence" value="ECO:0007669"/>
    <property type="project" value="TreeGrafter"/>
</dbReference>
<feature type="binding site" evidence="8">
    <location>
        <position position="130"/>
    </location>
    <ligand>
        <name>L-glutamine</name>
        <dbReference type="ChEBI" id="CHEBI:58359"/>
    </ligand>
</feature>
<dbReference type="SUPFAM" id="SSF52317">
    <property type="entry name" value="Class I glutamine amidotransferase-like"/>
    <property type="match status" value="1"/>
</dbReference>
<feature type="active site" description="Nucleophile" evidence="7">
    <location>
        <position position="100"/>
    </location>
</feature>
<evidence type="ECO:0000313" key="9">
    <source>
        <dbReference type="EMBL" id="RKP07754.1"/>
    </source>
</evidence>
<dbReference type="EC" id="3.5.1.2" evidence="2"/>
<sequence length="236" mass="25619">MQLTTPAVDTTRTPAEGRPLRIGVLAIQSGFHEHQVMLHRAAANAEVVQVRTKAELEDPALDGLVIPGGESTTMSIVAQRSGAWDALHAFVRKRPVWGTCAGMILLSADALNQKKDGQALLGALPITVRRNRFGSQVDSFQIELQEPVEVLSEGDKGSAGFPALFIRAPVVEKVGEDVKVLTWLPRTSGESSEAVAVRHGDILACAFHPELTGDDRWHRYFVRMVADARRAREAAA</sequence>
<dbReference type="GO" id="GO:0008614">
    <property type="term" value="P:pyridoxine metabolic process"/>
    <property type="evidence" value="ECO:0007669"/>
    <property type="project" value="TreeGrafter"/>
</dbReference>
<evidence type="ECO:0000256" key="2">
    <source>
        <dbReference type="ARBA" id="ARBA00012918"/>
    </source>
</evidence>
<accession>A0A4P9XP29</accession>
<dbReference type="Pfam" id="PF01174">
    <property type="entry name" value="SNO"/>
    <property type="match status" value="1"/>
</dbReference>
<dbReference type="PANTHER" id="PTHR31559:SF0">
    <property type="entry name" value="PYRIDOXAL 5'-PHOSPHATE SYNTHASE SUBUNIT SNO1-RELATED"/>
    <property type="match status" value="1"/>
</dbReference>
<keyword evidence="10" id="KW-1185">Reference proteome</keyword>
<dbReference type="STRING" id="78915.A0A4P9XP29"/>
<comment type="similarity">
    <text evidence="1">Belongs to the glutaminase PdxT/SNO family.</text>
</comment>
<dbReference type="EMBL" id="KZ992677">
    <property type="protein sequence ID" value="RKP07754.1"/>
    <property type="molecule type" value="Genomic_DNA"/>
</dbReference>
<evidence type="ECO:0000256" key="5">
    <source>
        <dbReference type="ARBA" id="ARBA00023239"/>
    </source>
</evidence>
<dbReference type="CDD" id="cd01749">
    <property type="entry name" value="GATase1_PB"/>
    <property type="match status" value="1"/>
</dbReference>
<comment type="catalytic activity">
    <reaction evidence="6">
        <text>L-glutamine + H2O = L-glutamate + NH4(+)</text>
        <dbReference type="Rhea" id="RHEA:15889"/>
        <dbReference type="ChEBI" id="CHEBI:15377"/>
        <dbReference type="ChEBI" id="CHEBI:28938"/>
        <dbReference type="ChEBI" id="CHEBI:29985"/>
        <dbReference type="ChEBI" id="CHEBI:58359"/>
        <dbReference type="EC" id="3.5.1.2"/>
    </reaction>
</comment>
<feature type="active site" description="Charge relay system" evidence="7">
    <location>
        <position position="210"/>
    </location>
</feature>
<evidence type="ECO:0000256" key="1">
    <source>
        <dbReference type="ARBA" id="ARBA00008345"/>
    </source>
</evidence>
<protein>
    <recommendedName>
        <fullName evidence="2">glutaminase</fullName>
        <ecNumber evidence="2">3.5.1.2</ecNumber>
    </recommendedName>
</protein>
<keyword evidence="5" id="KW-0456">Lyase</keyword>